<sequence length="172" mass="19262">MLDLWSRGQSGTVSRLERKFDIGVENLEGKYKEWQKKLHPDLVHSKSEACKMKFNAVKAIKKTPKLRVKVNCVVTKGVKFSIYDSATNEEAIFDEEYKDDKLATCDNDEVKDSKGLEQGSSLAPILEIVEPATCDNNEVKELLFEIGDLMLIEQNCPILLDLGGAICILIAI</sequence>
<accession>A0A2N9HFI4</accession>
<dbReference type="InterPro" id="IPR036869">
    <property type="entry name" value="J_dom_sf"/>
</dbReference>
<reference evidence="1" key="1">
    <citation type="submission" date="2018-02" db="EMBL/GenBank/DDBJ databases">
        <authorList>
            <person name="Cohen D.B."/>
            <person name="Kent A.D."/>
        </authorList>
    </citation>
    <scope>NUCLEOTIDE SEQUENCE</scope>
</reference>
<dbReference type="EMBL" id="OIVN01003334">
    <property type="protein sequence ID" value="SPD10440.1"/>
    <property type="molecule type" value="Genomic_DNA"/>
</dbReference>
<dbReference type="AlphaFoldDB" id="A0A2N9HFI4"/>
<evidence type="ECO:0008006" key="2">
    <source>
        <dbReference type="Google" id="ProtNLM"/>
    </source>
</evidence>
<protein>
    <recommendedName>
        <fullName evidence="2">J domain-containing protein</fullName>
    </recommendedName>
</protein>
<name>A0A2N9HFI4_FAGSY</name>
<evidence type="ECO:0000313" key="1">
    <source>
        <dbReference type="EMBL" id="SPD10440.1"/>
    </source>
</evidence>
<organism evidence="1">
    <name type="scientific">Fagus sylvatica</name>
    <name type="common">Beechnut</name>
    <dbReference type="NCBI Taxonomy" id="28930"/>
    <lineage>
        <taxon>Eukaryota</taxon>
        <taxon>Viridiplantae</taxon>
        <taxon>Streptophyta</taxon>
        <taxon>Embryophyta</taxon>
        <taxon>Tracheophyta</taxon>
        <taxon>Spermatophyta</taxon>
        <taxon>Magnoliopsida</taxon>
        <taxon>eudicotyledons</taxon>
        <taxon>Gunneridae</taxon>
        <taxon>Pentapetalae</taxon>
        <taxon>rosids</taxon>
        <taxon>fabids</taxon>
        <taxon>Fagales</taxon>
        <taxon>Fagaceae</taxon>
        <taxon>Fagus</taxon>
    </lineage>
</organism>
<dbReference type="Gene3D" id="1.10.287.110">
    <property type="entry name" value="DnaJ domain"/>
    <property type="match status" value="1"/>
</dbReference>
<proteinExistence type="predicted"/>
<gene>
    <name evidence="1" type="ORF">FSB_LOCUS38322</name>
</gene>